<dbReference type="PANTHER" id="PTHR22931">
    <property type="entry name" value="PHOSPHOENOLPYRUVATE DIKINASE-RELATED"/>
    <property type="match status" value="1"/>
</dbReference>
<accession>A0ABR2GWB8</accession>
<evidence type="ECO:0000313" key="2">
    <source>
        <dbReference type="EMBL" id="KAK8837882.1"/>
    </source>
</evidence>
<dbReference type="PANTHER" id="PTHR22931:SF9">
    <property type="entry name" value="PYRUVATE, PHOSPHATE DIKINASE 1, CHLOROPLASTIC"/>
    <property type="match status" value="1"/>
</dbReference>
<gene>
    <name evidence="1" type="ORF">M9Y10_017285</name>
    <name evidence="2" type="ORF">M9Y10_035823</name>
</gene>
<sequence length="114" mass="13015">MDFGENAPTGYYLSQSTGLDLINKSRSPEPYGSLEQSSQAAFEKFSEVMKKIEGHFKNVQKIDFTVENNELWILQTQDTRINSRALFKVLVDIVNDSVMSKEESIERLSFADIE</sequence>
<reference evidence="2 3" key="1">
    <citation type="submission" date="2024-04" db="EMBL/GenBank/DDBJ databases">
        <title>Tritrichomonas musculus Genome.</title>
        <authorList>
            <person name="Alves-Ferreira E."/>
            <person name="Grigg M."/>
            <person name="Lorenzi H."/>
            <person name="Galac M."/>
        </authorList>
    </citation>
    <scope>NUCLEOTIDE SEQUENCE [LARGE SCALE GENOMIC DNA]</scope>
    <source>
        <strain evidence="2 3">EAF2021</strain>
    </source>
</reference>
<protein>
    <submittedName>
        <fullName evidence="2">Uncharacterized protein</fullName>
    </submittedName>
</protein>
<comment type="caution">
    <text evidence="2">The sequence shown here is derived from an EMBL/GenBank/DDBJ whole genome shotgun (WGS) entry which is preliminary data.</text>
</comment>
<dbReference type="SUPFAM" id="SSF56059">
    <property type="entry name" value="Glutathione synthetase ATP-binding domain-like"/>
    <property type="match status" value="1"/>
</dbReference>
<dbReference type="Gene3D" id="3.30.470.20">
    <property type="entry name" value="ATP-grasp fold, B domain"/>
    <property type="match status" value="1"/>
</dbReference>
<proteinExistence type="predicted"/>
<dbReference type="Proteomes" id="UP001470230">
    <property type="component" value="Unassembled WGS sequence"/>
</dbReference>
<dbReference type="EMBL" id="JAPFFF010000213">
    <property type="protein sequence ID" value="KAK8835194.1"/>
    <property type="molecule type" value="Genomic_DNA"/>
</dbReference>
<evidence type="ECO:0000313" key="1">
    <source>
        <dbReference type="EMBL" id="KAK8835194.1"/>
    </source>
</evidence>
<dbReference type="InterPro" id="IPR010121">
    <property type="entry name" value="Pyruvate_phosphate_dikinase"/>
</dbReference>
<evidence type="ECO:0000313" key="3">
    <source>
        <dbReference type="Proteomes" id="UP001470230"/>
    </source>
</evidence>
<name>A0ABR2GWB8_9EUKA</name>
<dbReference type="EMBL" id="JAPFFF010000057">
    <property type="protein sequence ID" value="KAK8837882.1"/>
    <property type="molecule type" value="Genomic_DNA"/>
</dbReference>
<organism evidence="2 3">
    <name type="scientific">Tritrichomonas musculus</name>
    <dbReference type="NCBI Taxonomy" id="1915356"/>
    <lineage>
        <taxon>Eukaryota</taxon>
        <taxon>Metamonada</taxon>
        <taxon>Parabasalia</taxon>
        <taxon>Tritrichomonadida</taxon>
        <taxon>Tritrichomonadidae</taxon>
        <taxon>Tritrichomonas</taxon>
    </lineage>
</organism>
<keyword evidence="3" id="KW-1185">Reference proteome</keyword>